<evidence type="ECO:0000313" key="2">
    <source>
        <dbReference type="Proteomes" id="UP000298285"/>
    </source>
</evidence>
<proteinExistence type="predicted"/>
<evidence type="ECO:0000313" key="1">
    <source>
        <dbReference type="EMBL" id="TFU88667.1"/>
    </source>
</evidence>
<dbReference type="EMBL" id="SPPK01000004">
    <property type="protein sequence ID" value="TFU88667.1"/>
    <property type="molecule type" value="Genomic_DNA"/>
</dbReference>
<protein>
    <submittedName>
        <fullName evidence="1">DUF3872 domain-containing protein</fullName>
    </submittedName>
</protein>
<gene>
    <name evidence="1" type="ORF">E4T88_12380</name>
</gene>
<sequence length="54" mass="6262">MTKRTFRLYYTSLGTSRQVVDVYIVNSFGRVIQKSFSFTNNSTNTGRSDVNLKY</sequence>
<name>A0A4Y9IJD7_9BACT</name>
<dbReference type="InterPro" id="IPR024355">
    <property type="entry name" value="TraQ_bacteroidetes"/>
</dbReference>
<dbReference type="InterPro" id="IPR038707">
    <property type="entry name" value="TraQ_sf"/>
</dbReference>
<dbReference type="OrthoDB" id="1077791at2"/>
<dbReference type="Pfam" id="PF12988">
    <property type="entry name" value="TraQ_transposon"/>
    <property type="match status" value="1"/>
</dbReference>
<accession>A0A4Y9IJD7</accession>
<comment type="caution">
    <text evidence="1">The sequence shown here is derived from an EMBL/GenBank/DDBJ whole genome shotgun (WGS) entry which is preliminary data.</text>
</comment>
<dbReference type="Gene3D" id="2.60.40.2410">
    <property type="entry name" value="Uncharacterised protein PF12988, DUF3872"/>
    <property type="match status" value="1"/>
</dbReference>
<reference evidence="1 2" key="1">
    <citation type="submission" date="2019-03" db="EMBL/GenBank/DDBJ databases">
        <title>Diversity of the mouse oral microbiome.</title>
        <authorList>
            <person name="Joseph S."/>
            <person name="Aduse-Opoku J."/>
            <person name="Curtis M."/>
            <person name="Wade W."/>
            <person name="Hashim A."/>
        </authorList>
    </citation>
    <scope>NUCLEOTIDE SEQUENCE [LARGE SCALE GENOMIC DNA]</scope>
    <source>
        <strain evidence="1 2">P11</strain>
    </source>
</reference>
<dbReference type="AlphaFoldDB" id="A0A4Y9IJD7"/>
<organism evidence="1 2">
    <name type="scientific">Dysgonomonas mossii</name>
    <dbReference type="NCBI Taxonomy" id="163665"/>
    <lineage>
        <taxon>Bacteria</taxon>
        <taxon>Pseudomonadati</taxon>
        <taxon>Bacteroidota</taxon>
        <taxon>Bacteroidia</taxon>
        <taxon>Bacteroidales</taxon>
        <taxon>Dysgonomonadaceae</taxon>
        <taxon>Dysgonomonas</taxon>
    </lineage>
</organism>
<dbReference type="Proteomes" id="UP000298285">
    <property type="component" value="Unassembled WGS sequence"/>
</dbReference>